<comment type="caution">
    <text evidence="1">The sequence shown here is derived from an EMBL/GenBank/DDBJ whole genome shotgun (WGS) entry which is preliminary data.</text>
</comment>
<gene>
    <name evidence="1" type="ORF">B0H63DRAFT_71625</name>
</gene>
<dbReference type="EMBL" id="JAULSW010000010">
    <property type="protein sequence ID" value="KAK3368170.1"/>
    <property type="molecule type" value="Genomic_DNA"/>
</dbReference>
<reference evidence="1" key="1">
    <citation type="journal article" date="2023" name="Mol. Phylogenet. Evol.">
        <title>Genome-scale phylogeny and comparative genomics of the fungal order Sordariales.</title>
        <authorList>
            <person name="Hensen N."/>
            <person name="Bonometti L."/>
            <person name="Westerberg I."/>
            <person name="Brannstrom I.O."/>
            <person name="Guillou S."/>
            <person name="Cros-Aarteil S."/>
            <person name="Calhoun S."/>
            <person name="Haridas S."/>
            <person name="Kuo A."/>
            <person name="Mondo S."/>
            <person name="Pangilinan J."/>
            <person name="Riley R."/>
            <person name="LaButti K."/>
            <person name="Andreopoulos B."/>
            <person name="Lipzen A."/>
            <person name="Chen C."/>
            <person name="Yan M."/>
            <person name="Daum C."/>
            <person name="Ng V."/>
            <person name="Clum A."/>
            <person name="Steindorff A."/>
            <person name="Ohm R.A."/>
            <person name="Martin F."/>
            <person name="Silar P."/>
            <person name="Natvig D.O."/>
            <person name="Lalanne C."/>
            <person name="Gautier V."/>
            <person name="Ament-Velasquez S.L."/>
            <person name="Kruys A."/>
            <person name="Hutchinson M.I."/>
            <person name="Powell A.J."/>
            <person name="Barry K."/>
            <person name="Miller A.N."/>
            <person name="Grigoriev I.V."/>
            <person name="Debuchy R."/>
            <person name="Gladieux P."/>
            <person name="Hiltunen Thoren M."/>
            <person name="Johannesson H."/>
        </authorList>
    </citation>
    <scope>NUCLEOTIDE SEQUENCE</scope>
    <source>
        <strain evidence="1">CBS 232.78</strain>
    </source>
</reference>
<evidence type="ECO:0000313" key="1">
    <source>
        <dbReference type="EMBL" id="KAK3368170.1"/>
    </source>
</evidence>
<dbReference type="Proteomes" id="UP001285441">
    <property type="component" value="Unassembled WGS sequence"/>
</dbReference>
<name>A0AAE0K232_9PEZI</name>
<proteinExistence type="predicted"/>
<evidence type="ECO:0000313" key="2">
    <source>
        <dbReference type="Proteomes" id="UP001285441"/>
    </source>
</evidence>
<sequence length="269" mass="30556">MKGPVLINGTPKPLADCLVAEIIRERLYLSVLRQQLHGALQRCKHTTEMFLVIRSLDTSSASGKLRTFKLVESLVENLPPRIPDITSSTFEPLPEWGRTALGWIAYCKRPLRLSELATAVAITDRRANFTFSFDLKVLPIDFAADIRSVFDPLVRLEGGGIIFSNDIVEKRFYELLVEESKLRGATKRMRKAMIPDNRDITTILFRYLSWPEFFDPVNARLKLEEFTPPPGPLFKLAAYATQVLPFHYQTCTKSDDLPGVTLSRQLVLM</sequence>
<protein>
    <submittedName>
        <fullName evidence="1">Uncharacterized protein</fullName>
    </submittedName>
</protein>
<keyword evidence="2" id="KW-1185">Reference proteome</keyword>
<reference evidence="1" key="2">
    <citation type="submission" date="2023-06" db="EMBL/GenBank/DDBJ databases">
        <authorList>
            <consortium name="Lawrence Berkeley National Laboratory"/>
            <person name="Haridas S."/>
            <person name="Hensen N."/>
            <person name="Bonometti L."/>
            <person name="Westerberg I."/>
            <person name="Brannstrom I.O."/>
            <person name="Guillou S."/>
            <person name="Cros-Aarteil S."/>
            <person name="Calhoun S."/>
            <person name="Kuo A."/>
            <person name="Mondo S."/>
            <person name="Pangilinan J."/>
            <person name="Riley R."/>
            <person name="LaButti K."/>
            <person name="Andreopoulos B."/>
            <person name="Lipzen A."/>
            <person name="Chen C."/>
            <person name="Yanf M."/>
            <person name="Daum C."/>
            <person name="Ng V."/>
            <person name="Clum A."/>
            <person name="Steindorff A."/>
            <person name="Ohm R."/>
            <person name="Martin F."/>
            <person name="Silar P."/>
            <person name="Natvig D."/>
            <person name="Lalanne C."/>
            <person name="Gautier V."/>
            <person name="Ament-velasquez S.L."/>
            <person name="Kruys A."/>
            <person name="Hutchinson M.I."/>
            <person name="Powell A.J."/>
            <person name="Barry K."/>
            <person name="Miller A.N."/>
            <person name="Grigoriev I.V."/>
            <person name="Debuchy R."/>
            <person name="Gladieux P."/>
            <person name="Thoren M.H."/>
            <person name="Johannesson H."/>
        </authorList>
    </citation>
    <scope>NUCLEOTIDE SEQUENCE</scope>
    <source>
        <strain evidence="1">CBS 232.78</strain>
    </source>
</reference>
<accession>A0AAE0K232</accession>
<organism evidence="1 2">
    <name type="scientific">Podospora didyma</name>
    <dbReference type="NCBI Taxonomy" id="330526"/>
    <lineage>
        <taxon>Eukaryota</taxon>
        <taxon>Fungi</taxon>
        <taxon>Dikarya</taxon>
        <taxon>Ascomycota</taxon>
        <taxon>Pezizomycotina</taxon>
        <taxon>Sordariomycetes</taxon>
        <taxon>Sordariomycetidae</taxon>
        <taxon>Sordariales</taxon>
        <taxon>Podosporaceae</taxon>
        <taxon>Podospora</taxon>
    </lineage>
</organism>
<dbReference type="AlphaFoldDB" id="A0AAE0K232"/>